<organism evidence="1 2">
    <name type="scientific">Trichoderma asperellum (strain ATCC 204424 / CBS 433.97 / NBRC 101777)</name>
    <dbReference type="NCBI Taxonomy" id="1042311"/>
    <lineage>
        <taxon>Eukaryota</taxon>
        <taxon>Fungi</taxon>
        <taxon>Dikarya</taxon>
        <taxon>Ascomycota</taxon>
        <taxon>Pezizomycotina</taxon>
        <taxon>Sordariomycetes</taxon>
        <taxon>Hypocreomycetidae</taxon>
        <taxon>Hypocreales</taxon>
        <taxon>Hypocreaceae</taxon>
        <taxon>Trichoderma</taxon>
    </lineage>
</organism>
<dbReference type="EMBL" id="KZ679262">
    <property type="protein sequence ID" value="PTB40919.1"/>
    <property type="molecule type" value="Genomic_DNA"/>
</dbReference>
<proteinExistence type="predicted"/>
<name>A0A2T3Z7Y5_TRIA4</name>
<protein>
    <submittedName>
        <fullName evidence="1">Uncharacterized protein</fullName>
    </submittedName>
</protein>
<evidence type="ECO:0000313" key="2">
    <source>
        <dbReference type="Proteomes" id="UP000240493"/>
    </source>
</evidence>
<accession>A0A2T3Z7Y5</accession>
<gene>
    <name evidence="1" type="ORF">M441DRAFT_414824</name>
</gene>
<keyword evidence="2" id="KW-1185">Reference proteome</keyword>
<dbReference type="Proteomes" id="UP000240493">
    <property type="component" value="Unassembled WGS sequence"/>
</dbReference>
<sequence length="111" mass="12233">MTYQLVLLRCQKAKKKAKVHDGIVCSGCSSAAFKLVPGTLVARSPDMSRPPVNLGMPSDQLHDMYVAKLLAALPRPFMLLWLDLPMTQHGNQFLCSARPECMESAKMTGNK</sequence>
<reference evidence="1 2" key="1">
    <citation type="submission" date="2016-07" db="EMBL/GenBank/DDBJ databases">
        <title>Multiple horizontal gene transfer events from other fungi enriched the ability of initially mycotrophic Trichoderma (Ascomycota) to feed on dead plant biomass.</title>
        <authorList>
            <consortium name="DOE Joint Genome Institute"/>
            <person name="Aerts A."/>
            <person name="Atanasova L."/>
            <person name="Chenthamara K."/>
            <person name="Zhang J."/>
            <person name="Grujic M."/>
            <person name="Henrissat B."/>
            <person name="Kuo A."/>
            <person name="Salamov A."/>
            <person name="Lipzen A."/>
            <person name="Labutti K."/>
            <person name="Barry K."/>
            <person name="Miao Y."/>
            <person name="Rahimi M.J."/>
            <person name="Shen Q."/>
            <person name="Grigoriev I.V."/>
            <person name="Kubicek C.P."/>
            <person name="Druzhinina I.S."/>
        </authorList>
    </citation>
    <scope>NUCLEOTIDE SEQUENCE [LARGE SCALE GENOMIC DNA]</scope>
    <source>
        <strain evidence="1 2">CBS 433.97</strain>
    </source>
</reference>
<dbReference type="AlphaFoldDB" id="A0A2T3Z7Y5"/>
<evidence type="ECO:0000313" key="1">
    <source>
        <dbReference type="EMBL" id="PTB40919.1"/>
    </source>
</evidence>